<dbReference type="OrthoDB" id="375589at2157"/>
<dbReference type="Proteomes" id="UP000217784">
    <property type="component" value="Unassembled WGS sequence"/>
</dbReference>
<dbReference type="EMBL" id="LMVM01000037">
    <property type="protein sequence ID" value="PAV03707.1"/>
    <property type="molecule type" value="Genomic_DNA"/>
</dbReference>
<reference evidence="1 2" key="1">
    <citation type="journal article" date="2017" name="BMC Genomics">
        <title>Genomic analysis of methanogenic archaea reveals a shift towards energy conservation.</title>
        <authorList>
            <person name="Gilmore S.P."/>
            <person name="Henske J.K."/>
            <person name="Sexton J.A."/>
            <person name="Solomon K.V."/>
            <person name="Seppala S."/>
            <person name="Yoo J.I."/>
            <person name="Huyett L.M."/>
            <person name="Pressman A."/>
            <person name="Cogan J.Z."/>
            <person name="Kivenson V."/>
            <person name="Peng X."/>
            <person name="Tan Y."/>
            <person name="Valentine D.L."/>
            <person name="O'Malley M.A."/>
        </authorList>
    </citation>
    <scope>NUCLEOTIDE SEQUENCE [LARGE SCALE GENOMIC DNA]</scope>
    <source>
        <strain evidence="1 2">M.o.H.</strain>
    </source>
</reference>
<dbReference type="RefSeq" id="WP_069583161.1">
    <property type="nucleotide sequence ID" value="NZ_LMVM01000037.1"/>
</dbReference>
<gene>
    <name evidence="1" type="ORF">ASJ80_01710</name>
</gene>
<name>A0A2A2H2W3_METBR</name>
<proteinExistence type="predicted"/>
<protein>
    <submittedName>
        <fullName evidence="1">Uncharacterized protein</fullName>
    </submittedName>
</protein>
<dbReference type="AlphaFoldDB" id="A0A2A2H2W3"/>
<organism evidence="1 2">
    <name type="scientific">Methanobacterium bryantii</name>
    <dbReference type="NCBI Taxonomy" id="2161"/>
    <lineage>
        <taxon>Archaea</taxon>
        <taxon>Methanobacteriati</taxon>
        <taxon>Methanobacteriota</taxon>
        <taxon>Methanomada group</taxon>
        <taxon>Methanobacteria</taxon>
        <taxon>Methanobacteriales</taxon>
        <taxon>Methanobacteriaceae</taxon>
        <taxon>Methanobacterium</taxon>
    </lineage>
</organism>
<evidence type="ECO:0000313" key="1">
    <source>
        <dbReference type="EMBL" id="PAV03707.1"/>
    </source>
</evidence>
<keyword evidence="2" id="KW-1185">Reference proteome</keyword>
<comment type="caution">
    <text evidence="1">The sequence shown here is derived from an EMBL/GenBank/DDBJ whole genome shotgun (WGS) entry which is preliminary data.</text>
</comment>
<evidence type="ECO:0000313" key="2">
    <source>
        <dbReference type="Proteomes" id="UP000217784"/>
    </source>
</evidence>
<sequence length="117" mass="13818">MKPEKTSLVKIGYNKEKNKYFATFRVLDLDEKEIGRIIRHVERPEGPKNRKIYINDCKVYVTDFFEAELFESRYPHIVKFARDGVVLERVDASVLDVEADLCMMEQDVDFSVKKRLI</sequence>
<accession>A0A2A2H2W3</accession>